<name>A0A6J7VRN1_9ZZZZ</name>
<feature type="compositionally biased region" description="Pro residues" evidence="1">
    <location>
        <begin position="533"/>
        <end position="543"/>
    </location>
</feature>
<accession>A0A6J7VRN1</accession>
<reference evidence="2" key="1">
    <citation type="submission" date="2020-05" db="EMBL/GenBank/DDBJ databases">
        <authorList>
            <person name="Chiriac C."/>
            <person name="Salcher M."/>
            <person name="Ghai R."/>
            <person name="Kavagutti S V."/>
        </authorList>
    </citation>
    <scope>NUCLEOTIDE SEQUENCE</scope>
</reference>
<feature type="region of interest" description="Disordered" evidence="1">
    <location>
        <begin position="530"/>
        <end position="571"/>
    </location>
</feature>
<organism evidence="2">
    <name type="scientific">freshwater metagenome</name>
    <dbReference type="NCBI Taxonomy" id="449393"/>
    <lineage>
        <taxon>unclassified sequences</taxon>
        <taxon>metagenomes</taxon>
        <taxon>ecological metagenomes</taxon>
    </lineage>
</organism>
<evidence type="ECO:0000313" key="2">
    <source>
        <dbReference type="EMBL" id="CAB5104302.1"/>
    </source>
</evidence>
<dbReference type="EMBL" id="CAFBRV010000005">
    <property type="protein sequence ID" value="CAB5104302.1"/>
    <property type="molecule type" value="Genomic_DNA"/>
</dbReference>
<proteinExistence type="predicted"/>
<evidence type="ECO:0000256" key="1">
    <source>
        <dbReference type="SAM" id="MobiDB-lite"/>
    </source>
</evidence>
<sequence>MSKFRRLLSITLIGFSFILPSAVAAIESVGDPGESWIPPNDAALGEHIFWFADSTGEQSSDLIMNNYQPHQLESPICTSVTQDKCKDGYQYQAILPQCLTNEDINCIVDFGIIDANQNRVSANFQRYFPLRAQNQFIGSPALGVPDGAAGSLYHLPQAPFEGGNSYFVRVKVNGSGDSRGSQIGRFEARIYAANYKDTNLGSQSTDTGMTYAKFTVDGIDDYRWGWSAPGYTGIADCIVTSVKENKCLQRYSFPADTKYFLQIRMSKMPSGWMHGRLTNPNISISSDGSRTIFAIEANPISTPIVYKMYSWVAMPPLLQSQYDTKTACYIDGPEFKANPPRDCYGGRSLGNVDPLKRNIINAPDSWSASGMEQLKLILPYVNDQATAMSSDWSVRTLSGNEMSGANQCFSDASRITGIISTNATQYSAGPPTFDPVEQTLNYQVGAPHFTNKKIEFSGSYDLVIRSDVARCIYGFSNAPVKATISIIAPDGTNKVATTSLIEKDGWMFFSAKGFTYSSPTVQVKLFQEAPTLTPTPTPTPSPSLAPSATPSATPTPDPTPTPTPITSKPSVKKSTIICVKGKTVKKVTSVKPICPKGYTKK</sequence>
<gene>
    <name evidence="2" type="ORF">UFOPK4410_00138</name>
</gene>
<dbReference type="AlphaFoldDB" id="A0A6J7VRN1"/>
<feature type="compositionally biased region" description="Pro residues" evidence="1">
    <location>
        <begin position="553"/>
        <end position="563"/>
    </location>
</feature>
<protein>
    <submittedName>
        <fullName evidence="2">Unannotated protein</fullName>
    </submittedName>
</protein>